<gene>
    <name evidence="1" type="ORF">G7Y89_g7288</name>
</gene>
<protein>
    <submittedName>
        <fullName evidence="1">Uncharacterized protein</fullName>
    </submittedName>
</protein>
<comment type="caution">
    <text evidence="1">The sequence shown here is derived from an EMBL/GenBank/DDBJ whole genome shotgun (WGS) entry which is preliminary data.</text>
</comment>
<dbReference type="Proteomes" id="UP000566819">
    <property type="component" value="Unassembled WGS sequence"/>
</dbReference>
<proteinExistence type="predicted"/>
<dbReference type="PANTHER" id="PTHR10622">
    <property type="entry name" value="HET DOMAIN-CONTAINING PROTEIN"/>
    <property type="match status" value="1"/>
</dbReference>
<dbReference type="AlphaFoldDB" id="A0A8H4RIR9"/>
<accession>A0A8H4RIR9</accession>
<name>A0A8H4RIR9_9HELO</name>
<organism evidence="1 2">
    <name type="scientific">Cudoniella acicularis</name>
    <dbReference type="NCBI Taxonomy" id="354080"/>
    <lineage>
        <taxon>Eukaryota</taxon>
        <taxon>Fungi</taxon>
        <taxon>Dikarya</taxon>
        <taxon>Ascomycota</taxon>
        <taxon>Pezizomycotina</taxon>
        <taxon>Leotiomycetes</taxon>
        <taxon>Helotiales</taxon>
        <taxon>Tricladiaceae</taxon>
        <taxon>Cudoniella</taxon>
    </lineage>
</organism>
<dbReference type="EMBL" id="JAAMPI010000504">
    <property type="protein sequence ID" value="KAF4630844.1"/>
    <property type="molecule type" value="Genomic_DNA"/>
</dbReference>
<dbReference type="PANTHER" id="PTHR10622:SF12">
    <property type="entry name" value="HET DOMAIN-CONTAINING PROTEIN"/>
    <property type="match status" value="1"/>
</dbReference>
<keyword evidence="2" id="KW-1185">Reference proteome</keyword>
<reference evidence="1 2" key="1">
    <citation type="submission" date="2020-03" db="EMBL/GenBank/DDBJ databases">
        <title>Draft Genome Sequence of Cudoniella acicularis.</title>
        <authorList>
            <person name="Buettner E."/>
            <person name="Kellner H."/>
        </authorList>
    </citation>
    <scope>NUCLEOTIDE SEQUENCE [LARGE SCALE GENOMIC DNA]</scope>
    <source>
        <strain evidence="1 2">DSM 108380</strain>
    </source>
</reference>
<dbReference type="OrthoDB" id="3787959at2759"/>
<evidence type="ECO:0000313" key="2">
    <source>
        <dbReference type="Proteomes" id="UP000566819"/>
    </source>
</evidence>
<sequence length="298" mass="34127">MALLYGEGEKAFIRLQEILKEINDMTLFAWQSAPSESQKYRGILARSASEFANAGDIVPSPDHRFNEEFVMTNRGLRLNAVPRKGPTENHILNLKCQLRENPGQNIGIFLIYHGGNGYARDKPYEFAIDKRSKWVVSEADGWRIKSIYISKNITQQFSVSIDAIRHNAIRLRHGFDSIVINALPTSLYDAENMLFLVGGLSSYCAIFYMDSKVLDRTLWIVCARNENSVPWVSFLEPGLWEDIRSSFHHQSSLLKLPEKEMLIAPSEMASISIALEERDENEPVYCVDIHYEEEEEFD</sequence>
<evidence type="ECO:0000313" key="1">
    <source>
        <dbReference type="EMBL" id="KAF4630844.1"/>
    </source>
</evidence>